<accession>A0A809RY48</accession>
<organism evidence="1 2">
    <name type="scientific">Candidatus Desulfobacillus denitrificans</name>
    <dbReference type="NCBI Taxonomy" id="2608985"/>
    <lineage>
        <taxon>Bacteria</taxon>
        <taxon>Pseudomonadati</taxon>
        <taxon>Pseudomonadota</taxon>
        <taxon>Betaproteobacteria</taxon>
        <taxon>Candidatus Desulfobacillus</taxon>
    </lineage>
</organism>
<evidence type="ECO:0000313" key="1">
    <source>
        <dbReference type="EMBL" id="BBO21277.1"/>
    </source>
</evidence>
<sequence>MKKTDLEKRKGLKIDSQMKRAGTPGRFGAAAAEAVSRREQRERERAQGLVPFAAKLDGGLVKRIQALAMERKAGLNEVVAELLEKGLRA</sequence>
<gene>
    <name evidence="1" type="ORF">DSYM_19760</name>
</gene>
<evidence type="ECO:0008006" key="3">
    <source>
        <dbReference type="Google" id="ProtNLM"/>
    </source>
</evidence>
<evidence type="ECO:0000313" key="2">
    <source>
        <dbReference type="Proteomes" id="UP000662914"/>
    </source>
</evidence>
<protein>
    <recommendedName>
        <fullName evidence="3">LexA regulated protein</fullName>
    </recommendedName>
</protein>
<reference evidence="1" key="1">
    <citation type="journal article" name="DNA Res.">
        <title>The physiological potential of anammox bacteria as revealed by their core genome structure.</title>
        <authorList>
            <person name="Okubo T."/>
            <person name="Toyoda A."/>
            <person name="Fukuhara K."/>
            <person name="Uchiyama I."/>
            <person name="Harigaya Y."/>
            <person name="Kuroiwa M."/>
            <person name="Suzuki T."/>
            <person name="Murakami Y."/>
            <person name="Suwa Y."/>
            <person name="Takami H."/>
        </authorList>
    </citation>
    <scope>NUCLEOTIDE SEQUENCE</scope>
    <source>
        <strain evidence="1">317325-3</strain>
    </source>
</reference>
<dbReference type="KEGG" id="ddz:DSYM_19760"/>
<proteinExistence type="predicted"/>
<name>A0A809RY48_9PROT</name>
<dbReference type="AlphaFoldDB" id="A0A809RY48"/>
<dbReference type="EMBL" id="AP021857">
    <property type="protein sequence ID" value="BBO21277.1"/>
    <property type="molecule type" value="Genomic_DNA"/>
</dbReference>
<dbReference type="Proteomes" id="UP000662914">
    <property type="component" value="Chromosome"/>
</dbReference>